<comment type="caution">
    <text evidence="12">The sequence shown here is derived from an EMBL/GenBank/DDBJ whole genome shotgun (WGS) entry which is preliminary data.</text>
</comment>
<dbReference type="Gene3D" id="3.40.50.300">
    <property type="entry name" value="P-loop containing nucleotide triphosphate hydrolases"/>
    <property type="match status" value="1"/>
</dbReference>
<keyword evidence="8" id="KW-0067">ATP-binding</keyword>
<dbReference type="PRINTS" id="PR00364">
    <property type="entry name" value="DISEASERSIST"/>
</dbReference>
<comment type="function">
    <text evidence="1">Confers resistance to late blight (Phytophthora infestans) races carrying the avirulence gene Avr1. Resistance proteins guard the plant against pathogens that contain an appropriate avirulence protein via an indirect interaction with this avirulence protein. That triggers a defense system including the hypersensitive response, which restricts the pathogen growth.</text>
</comment>
<dbReference type="InterPro" id="IPR027417">
    <property type="entry name" value="P-loop_NTPase"/>
</dbReference>
<dbReference type="InterPro" id="IPR002182">
    <property type="entry name" value="NB-ARC"/>
</dbReference>
<dbReference type="Pfam" id="PF00931">
    <property type="entry name" value="NB-ARC"/>
    <property type="match status" value="1"/>
</dbReference>
<dbReference type="PANTHER" id="PTHR23155:SF1152">
    <property type="entry name" value="AAA+ ATPASE DOMAIN-CONTAINING PROTEIN"/>
    <property type="match status" value="1"/>
</dbReference>
<dbReference type="GO" id="GO:0009626">
    <property type="term" value="P:plant-type hypersensitive response"/>
    <property type="evidence" value="ECO:0007669"/>
    <property type="project" value="UniProtKB-KW"/>
</dbReference>
<keyword evidence="9" id="KW-0175">Coiled coil</keyword>
<feature type="domain" description="Late blight resistance protein R1A-like N-terminal" evidence="11">
    <location>
        <begin position="117"/>
        <end position="368"/>
    </location>
</feature>
<feature type="domain" description="NB-ARC" evidence="10">
    <location>
        <begin position="558"/>
        <end position="723"/>
    </location>
</feature>
<dbReference type="PANTHER" id="PTHR23155">
    <property type="entry name" value="DISEASE RESISTANCE PROTEIN RP"/>
    <property type="match status" value="1"/>
</dbReference>
<sequence>MASVDPQDPLIHQEYKKDPDMKCDIRMLKFIISNLRPFVRFLFECQTEDQELEGRLKHADEVVQKVIQAVQLPLTDVYQGNEDWELSPTNVQLLVSNMNIVGRVACEIFSMECDVSKSRITLKSAEHLVTLMDSFLQNLKDAFVCRASTLVHIKKELRDMEERLMLLRNFLWFIEKNPIEQDNMKDVINSAQSLVVYTLRVSYICFMAKMDDKVVSDLKDVLSNTVEKIDTLQEEVNDICKEYLASLLVAVPDDSPTMDEQVMEFADYLIHKLRLLSDNKAPCFIVAAKDLIDFLIDELSSLRCNLMDHLQLQNPIKEMKSLIISTQALIFRTGLFISYMHRDTKEDEEMTEYCCAKLPDLLKGVDNLKQQASDLFNVFFSRRPWESDCPSTNVLECDNFLINKLEQLLHSEASPLYALKHQTEAVYEEIVSMRKLLCAIADLENPKMEFLLTRYKDIVHQAEYVIDSFIAGEGSIWCHRLGLFVVTKDVKILQKEVKAILTMTITCDTVIPSLYSGAPSQENNPPSTNATEGSKNEIHNRVEEAANKLVGLKDAEAEIIELLTGGSVQLKIVSIVGMPGLGKTSLANSVYKHPSVNLHFHVSAWCCVSQVYQKETLLFDIYDQIVGETNQSHETSQVDFVQKLYQNLKGRKFLIVIDDIWDIEAWYDLKQTFPDDENGSRILFTTRHRDVALRANSIPYALRLLSQEESCKLLWLKLFDKETCPPELSTISKFIAMNCEGLPLAVVLIAGILKGTERKEDCWELVAETSIKSQGTREKYFEILELSFKHLPACLKPCFLYFGTFPEDTTILASKLIKLWICEGFVQKLNLGQNS</sequence>
<dbReference type="Pfam" id="PF12061">
    <property type="entry name" value="NB-LRR"/>
    <property type="match status" value="1"/>
</dbReference>
<dbReference type="FunFam" id="3.40.50.300:FF:001091">
    <property type="entry name" value="Probable disease resistance protein At1g61300"/>
    <property type="match status" value="1"/>
</dbReference>
<dbReference type="Gene3D" id="1.10.10.10">
    <property type="entry name" value="Winged helix-like DNA-binding domain superfamily/Winged helix DNA-binding domain"/>
    <property type="match status" value="1"/>
</dbReference>
<evidence type="ECO:0000256" key="9">
    <source>
        <dbReference type="SAM" id="Coils"/>
    </source>
</evidence>
<keyword evidence="4" id="KW-0381">Hypersensitive response</keyword>
<keyword evidence="5" id="KW-0677">Repeat</keyword>
<reference evidence="12 13" key="1">
    <citation type="submission" date="2024-11" db="EMBL/GenBank/DDBJ databases">
        <title>A near-complete genome assembly of Cinchona calisaya.</title>
        <authorList>
            <person name="Lian D.C."/>
            <person name="Zhao X.W."/>
            <person name="Wei L."/>
        </authorList>
    </citation>
    <scope>NUCLEOTIDE SEQUENCE [LARGE SCALE GENOMIC DNA]</scope>
    <source>
        <tissue evidence="12">Nenye</tissue>
    </source>
</reference>
<evidence type="ECO:0000256" key="5">
    <source>
        <dbReference type="ARBA" id="ARBA00022737"/>
    </source>
</evidence>
<dbReference type="GO" id="GO:0005524">
    <property type="term" value="F:ATP binding"/>
    <property type="evidence" value="ECO:0007669"/>
    <property type="project" value="UniProtKB-KW"/>
</dbReference>
<feature type="coiled-coil region" evidence="9">
    <location>
        <begin position="215"/>
        <end position="242"/>
    </location>
</feature>
<evidence type="ECO:0008006" key="14">
    <source>
        <dbReference type="Google" id="ProtNLM"/>
    </source>
</evidence>
<keyword evidence="3" id="KW-0433">Leucine-rich repeat</keyword>
<dbReference type="InterPro" id="IPR042197">
    <property type="entry name" value="Apaf_helical"/>
</dbReference>
<comment type="similarity">
    <text evidence="2">Belongs to the disease resistance NB-LRR family.</text>
</comment>
<evidence type="ECO:0000256" key="2">
    <source>
        <dbReference type="ARBA" id="ARBA00008894"/>
    </source>
</evidence>
<evidence type="ECO:0000259" key="10">
    <source>
        <dbReference type="Pfam" id="PF00931"/>
    </source>
</evidence>
<keyword evidence="13" id="KW-1185">Reference proteome</keyword>
<dbReference type="InterPro" id="IPR021929">
    <property type="entry name" value="R1A-like_N"/>
</dbReference>
<gene>
    <name evidence="12" type="ORF">ACH5RR_034506</name>
</gene>
<evidence type="ECO:0000256" key="4">
    <source>
        <dbReference type="ARBA" id="ARBA00022667"/>
    </source>
</evidence>
<accession>A0ABD2YBR6</accession>
<evidence type="ECO:0000256" key="3">
    <source>
        <dbReference type="ARBA" id="ARBA00022614"/>
    </source>
</evidence>
<name>A0ABD2YBR6_9GENT</name>
<evidence type="ECO:0000256" key="6">
    <source>
        <dbReference type="ARBA" id="ARBA00022741"/>
    </source>
</evidence>
<evidence type="ECO:0000313" key="12">
    <source>
        <dbReference type="EMBL" id="KAL3504665.1"/>
    </source>
</evidence>
<protein>
    <recommendedName>
        <fullName evidence="14">Late blight resistance protein homolog R1A-3</fullName>
    </recommendedName>
</protein>
<dbReference type="AlphaFoldDB" id="A0ABD2YBR6"/>
<keyword evidence="7" id="KW-0611">Plant defense</keyword>
<evidence type="ECO:0000259" key="11">
    <source>
        <dbReference type="Pfam" id="PF12061"/>
    </source>
</evidence>
<dbReference type="InterPro" id="IPR036388">
    <property type="entry name" value="WH-like_DNA-bd_sf"/>
</dbReference>
<evidence type="ECO:0000256" key="1">
    <source>
        <dbReference type="ARBA" id="ARBA00002074"/>
    </source>
</evidence>
<organism evidence="12 13">
    <name type="scientific">Cinchona calisaya</name>
    <dbReference type="NCBI Taxonomy" id="153742"/>
    <lineage>
        <taxon>Eukaryota</taxon>
        <taxon>Viridiplantae</taxon>
        <taxon>Streptophyta</taxon>
        <taxon>Embryophyta</taxon>
        <taxon>Tracheophyta</taxon>
        <taxon>Spermatophyta</taxon>
        <taxon>Magnoliopsida</taxon>
        <taxon>eudicotyledons</taxon>
        <taxon>Gunneridae</taxon>
        <taxon>Pentapetalae</taxon>
        <taxon>asterids</taxon>
        <taxon>lamiids</taxon>
        <taxon>Gentianales</taxon>
        <taxon>Rubiaceae</taxon>
        <taxon>Cinchonoideae</taxon>
        <taxon>Cinchoneae</taxon>
        <taxon>Cinchona</taxon>
    </lineage>
</organism>
<evidence type="ECO:0000256" key="7">
    <source>
        <dbReference type="ARBA" id="ARBA00022821"/>
    </source>
</evidence>
<dbReference type="Gene3D" id="1.10.8.430">
    <property type="entry name" value="Helical domain of apoptotic protease-activating factors"/>
    <property type="match status" value="1"/>
</dbReference>
<evidence type="ECO:0000256" key="8">
    <source>
        <dbReference type="ARBA" id="ARBA00022840"/>
    </source>
</evidence>
<evidence type="ECO:0000313" key="13">
    <source>
        <dbReference type="Proteomes" id="UP001630127"/>
    </source>
</evidence>
<dbReference type="GO" id="GO:0005737">
    <property type="term" value="C:cytoplasm"/>
    <property type="evidence" value="ECO:0007669"/>
    <property type="project" value="UniProtKB-SubCell"/>
</dbReference>
<dbReference type="Proteomes" id="UP001630127">
    <property type="component" value="Unassembled WGS sequence"/>
</dbReference>
<dbReference type="EMBL" id="JBJUIK010000014">
    <property type="protein sequence ID" value="KAL3504665.1"/>
    <property type="molecule type" value="Genomic_DNA"/>
</dbReference>
<keyword evidence="6" id="KW-0547">Nucleotide-binding</keyword>
<dbReference type="SUPFAM" id="SSF52540">
    <property type="entry name" value="P-loop containing nucleoside triphosphate hydrolases"/>
    <property type="match status" value="1"/>
</dbReference>
<proteinExistence type="inferred from homology"/>
<dbReference type="InterPro" id="IPR044974">
    <property type="entry name" value="Disease_R_plants"/>
</dbReference>